<keyword evidence="4" id="KW-1185">Reference proteome</keyword>
<organism evidence="3 4">
    <name type="scientific">Cecembia rubra</name>
    <dbReference type="NCBI Taxonomy" id="1485585"/>
    <lineage>
        <taxon>Bacteria</taxon>
        <taxon>Pseudomonadati</taxon>
        <taxon>Bacteroidota</taxon>
        <taxon>Cytophagia</taxon>
        <taxon>Cytophagales</taxon>
        <taxon>Cyclobacteriaceae</taxon>
        <taxon>Cecembia</taxon>
    </lineage>
</organism>
<feature type="coiled-coil region" evidence="1">
    <location>
        <begin position="143"/>
        <end position="181"/>
    </location>
</feature>
<gene>
    <name evidence="3" type="ORF">CLV48_1108</name>
</gene>
<evidence type="ECO:0008006" key="5">
    <source>
        <dbReference type="Google" id="ProtNLM"/>
    </source>
</evidence>
<sequence>MKYFSTILILLLLVQFSFGQDSTQVGLERTQVKRLINQKFANLVNPQSNTIIGNFASIDLKEAEVNFAGNILFKNGSILGLKAKGGVLDGLLPIFSNSELNSKFGLDLQYNFLDFRKKSIQYFNEDFTRLQKKKLKITQDHALKAIEIEHGNLENELNIEINRIESEIKKKENSMEVLIKLINSNEGLNRDSLNFQRKKIQMELSKQETELNYKKNQLLNLPSKEAQLFELDNWRAKELRNAESELKIYGFKLAWFSIGYGISNNSFRLFDPSLPLESQVTRSNFVGHVFKLNYNIFRLTPAPYESYFISIGAGISLDDNLPSLRRIELSDSRNYGINPNDRVSTSKYNVFQGLYQSNLLTASINGDFYYFLFEDNKAAIHFFPEQRIAKGIEPITNLGFGFLLTFKDQSNLKNIINAEVYANLFDIADNRNSEINLLSRSSYGLRFTFPINFNLDTK</sequence>
<keyword evidence="1" id="KW-0175">Coiled coil</keyword>
<evidence type="ECO:0000313" key="4">
    <source>
        <dbReference type="Proteomes" id="UP000240708"/>
    </source>
</evidence>
<protein>
    <recommendedName>
        <fullName evidence="5">Outer membrane protein with beta-barrel domain</fullName>
    </recommendedName>
</protein>
<feature type="signal peptide" evidence="2">
    <location>
        <begin position="1"/>
        <end position="19"/>
    </location>
</feature>
<evidence type="ECO:0000313" key="3">
    <source>
        <dbReference type="EMBL" id="PSL02226.1"/>
    </source>
</evidence>
<comment type="caution">
    <text evidence="3">The sequence shown here is derived from an EMBL/GenBank/DDBJ whole genome shotgun (WGS) entry which is preliminary data.</text>
</comment>
<keyword evidence="2" id="KW-0732">Signal</keyword>
<name>A0A2P8DYC1_9BACT</name>
<proteinExistence type="predicted"/>
<dbReference type="Proteomes" id="UP000240708">
    <property type="component" value="Unassembled WGS sequence"/>
</dbReference>
<evidence type="ECO:0000256" key="2">
    <source>
        <dbReference type="SAM" id="SignalP"/>
    </source>
</evidence>
<dbReference type="AlphaFoldDB" id="A0A2P8DYC1"/>
<evidence type="ECO:0000256" key="1">
    <source>
        <dbReference type="SAM" id="Coils"/>
    </source>
</evidence>
<accession>A0A2P8DYC1</accession>
<feature type="chain" id="PRO_5015169156" description="Outer membrane protein with beta-barrel domain" evidence="2">
    <location>
        <begin position="20"/>
        <end position="458"/>
    </location>
</feature>
<reference evidence="3 4" key="1">
    <citation type="submission" date="2018-03" db="EMBL/GenBank/DDBJ databases">
        <title>Genomic Encyclopedia of Archaeal and Bacterial Type Strains, Phase II (KMG-II): from individual species to whole genera.</title>
        <authorList>
            <person name="Goeker M."/>
        </authorList>
    </citation>
    <scope>NUCLEOTIDE SEQUENCE [LARGE SCALE GENOMIC DNA]</scope>
    <source>
        <strain evidence="3 4">DSM 28057</strain>
    </source>
</reference>
<dbReference type="EMBL" id="PYGF01000010">
    <property type="protein sequence ID" value="PSL02226.1"/>
    <property type="molecule type" value="Genomic_DNA"/>
</dbReference>